<protein>
    <submittedName>
        <fullName evidence="3">Polyisoprenoid-binding protein YceI</fullName>
    </submittedName>
</protein>
<dbReference type="Proteomes" id="UP000184225">
    <property type="component" value="Unassembled WGS sequence"/>
</dbReference>
<dbReference type="SMART" id="SM00867">
    <property type="entry name" value="YceI"/>
    <property type="match status" value="1"/>
</dbReference>
<evidence type="ECO:0000313" key="4">
    <source>
        <dbReference type="Proteomes" id="UP000184225"/>
    </source>
</evidence>
<feature type="domain" description="Lipid/polyisoprenoid-binding YceI-like" evidence="2">
    <location>
        <begin position="29"/>
        <end position="197"/>
    </location>
</feature>
<keyword evidence="1" id="KW-0732">Signal</keyword>
<feature type="chain" id="PRO_5012206514" evidence="1">
    <location>
        <begin position="25"/>
        <end position="200"/>
    </location>
</feature>
<evidence type="ECO:0000313" key="3">
    <source>
        <dbReference type="EMBL" id="SHI30796.1"/>
    </source>
</evidence>
<evidence type="ECO:0000259" key="2">
    <source>
        <dbReference type="SMART" id="SM00867"/>
    </source>
</evidence>
<dbReference type="PANTHER" id="PTHR34406:SF1">
    <property type="entry name" value="PROTEIN YCEI"/>
    <property type="match status" value="1"/>
</dbReference>
<feature type="signal peptide" evidence="1">
    <location>
        <begin position="1"/>
        <end position="24"/>
    </location>
</feature>
<dbReference type="OrthoDB" id="9811006at2"/>
<gene>
    <name evidence="3" type="ORF">SAMN04488096_10137</name>
</gene>
<keyword evidence="4" id="KW-1185">Reference proteome</keyword>
<dbReference type="SUPFAM" id="SSF101874">
    <property type="entry name" value="YceI-like"/>
    <property type="match status" value="1"/>
</dbReference>
<dbReference type="InterPro" id="IPR007372">
    <property type="entry name" value="Lipid/polyisoprenoid-bd_YceI"/>
</dbReference>
<evidence type="ECO:0000256" key="1">
    <source>
        <dbReference type="SAM" id="SignalP"/>
    </source>
</evidence>
<proteinExistence type="predicted"/>
<reference evidence="3 4" key="1">
    <citation type="submission" date="2016-11" db="EMBL/GenBank/DDBJ databases">
        <authorList>
            <person name="Jaros S."/>
            <person name="Januszkiewicz K."/>
            <person name="Wedrychowicz H."/>
        </authorList>
    </citation>
    <scope>NUCLEOTIDE SEQUENCE [LARGE SCALE GENOMIC DNA]</scope>
    <source>
        <strain evidence="3 4">DSM 21425</strain>
    </source>
</reference>
<dbReference type="STRING" id="579105.SAMN04488096_10137"/>
<accession>A0A1M6A2W0</accession>
<dbReference type="EMBL" id="FQYY01000001">
    <property type="protein sequence ID" value="SHI30796.1"/>
    <property type="molecule type" value="Genomic_DNA"/>
</dbReference>
<dbReference type="AlphaFoldDB" id="A0A1M6A2W0"/>
<sequence length="200" mass="22637">MFLKIKKITFAAVLAILSIYTSNAQEATSWKIDKAHTFVNFSINHFFSSVPGNFTEFDGDFYFDANNLETSKANFTIASNSVNTRNEKRDNHLLSTDFFDAKNYSNITFKSTKFEKQSDKEYLLHGKLTIKNKTKNITLVMKITGEMEHPMMKGTSVLGVNFNTSINRTDYGVGTGDWATTMVVGDEVNINIPMELTHKK</sequence>
<dbReference type="InterPro" id="IPR036761">
    <property type="entry name" value="TTHA0802/YceI-like_sf"/>
</dbReference>
<dbReference type="PANTHER" id="PTHR34406">
    <property type="entry name" value="PROTEIN YCEI"/>
    <property type="match status" value="1"/>
</dbReference>
<dbReference type="Pfam" id="PF04264">
    <property type="entry name" value="YceI"/>
    <property type="match status" value="1"/>
</dbReference>
<dbReference type="Gene3D" id="2.40.128.110">
    <property type="entry name" value="Lipid/polyisoprenoid-binding, YceI-like"/>
    <property type="match status" value="1"/>
</dbReference>
<organism evidence="3 4">
    <name type="scientific">Mesonia phycicola</name>
    <dbReference type="NCBI Taxonomy" id="579105"/>
    <lineage>
        <taxon>Bacteria</taxon>
        <taxon>Pseudomonadati</taxon>
        <taxon>Bacteroidota</taxon>
        <taxon>Flavobacteriia</taxon>
        <taxon>Flavobacteriales</taxon>
        <taxon>Flavobacteriaceae</taxon>
        <taxon>Mesonia</taxon>
    </lineage>
</organism>
<dbReference type="RefSeq" id="WP_084112703.1">
    <property type="nucleotide sequence ID" value="NZ_FQYY01000001.1"/>
</dbReference>
<name>A0A1M6A2W0_9FLAO</name>